<evidence type="ECO:0000313" key="1">
    <source>
        <dbReference type="EMBL" id="NYI04557.1"/>
    </source>
</evidence>
<dbReference type="EMBL" id="JACBZD010000001">
    <property type="protein sequence ID" value="NYI04557.1"/>
    <property type="molecule type" value="Genomic_DNA"/>
</dbReference>
<comment type="caution">
    <text evidence="1">The sequence shown here is derived from an EMBL/GenBank/DDBJ whole genome shotgun (WGS) entry which is preliminary data.</text>
</comment>
<name>A0A852ZSS3_9ACTN</name>
<accession>A0A852ZSS3</accession>
<dbReference type="RefSeq" id="WP_246449662.1">
    <property type="nucleotide sequence ID" value="NZ_JACBZD010000001.1"/>
</dbReference>
<reference evidence="1 2" key="1">
    <citation type="submission" date="2020-07" db="EMBL/GenBank/DDBJ databases">
        <title>Sequencing the genomes of 1000 actinobacteria strains.</title>
        <authorList>
            <person name="Klenk H.-P."/>
        </authorList>
    </citation>
    <scope>NUCLEOTIDE SEQUENCE [LARGE SCALE GENOMIC DNA]</scope>
    <source>
        <strain evidence="1 2">DSM 42178</strain>
    </source>
</reference>
<sequence length="60" mass="6716">MAADLRPHDEELRSVAWCTPEQWAERLAPHKARRINACVHAADTGTTGYLQHGWPPPTPT</sequence>
<dbReference type="AlphaFoldDB" id="A0A852ZSS3"/>
<dbReference type="Proteomes" id="UP000567795">
    <property type="component" value="Unassembled WGS sequence"/>
</dbReference>
<keyword evidence="2" id="KW-1185">Reference proteome</keyword>
<proteinExistence type="predicted"/>
<protein>
    <recommendedName>
        <fullName evidence="3">Nudix hydrolase domain-containing protein</fullName>
    </recommendedName>
</protein>
<organism evidence="1 2">
    <name type="scientific">Allostreptomyces psammosilenae</name>
    <dbReference type="NCBI Taxonomy" id="1892865"/>
    <lineage>
        <taxon>Bacteria</taxon>
        <taxon>Bacillati</taxon>
        <taxon>Actinomycetota</taxon>
        <taxon>Actinomycetes</taxon>
        <taxon>Kitasatosporales</taxon>
        <taxon>Streptomycetaceae</taxon>
        <taxon>Allostreptomyces</taxon>
    </lineage>
</organism>
<evidence type="ECO:0008006" key="3">
    <source>
        <dbReference type="Google" id="ProtNLM"/>
    </source>
</evidence>
<gene>
    <name evidence="1" type="ORF">FHU37_001500</name>
</gene>
<evidence type="ECO:0000313" key="2">
    <source>
        <dbReference type="Proteomes" id="UP000567795"/>
    </source>
</evidence>